<dbReference type="OrthoDB" id="7363114at2"/>
<dbReference type="Gene3D" id="1.10.10.10">
    <property type="entry name" value="Winged helix-like DNA-binding domain superfamily/Winged helix DNA-binding domain"/>
    <property type="match status" value="1"/>
</dbReference>
<dbReference type="AlphaFoldDB" id="A0A1H3MX42"/>
<dbReference type="GO" id="GO:0045892">
    <property type="term" value="P:negative regulation of DNA-templated transcription"/>
    <property type="evidence" value="ECO:0007669"/>
    <property type="project" value="TreeGrafter"/>
</dbReference>
<keyword evidence="3" id="KW-0804">Transcription</keyword>
<feature type="domain" description="HTH gntR-type" evidence="4">
    <location>
        <begin position="15"/>
        <end position="83"/>
    </location>
</feature>
<evidence type="ECO:0000259" key="4">
    <source>
        <dbReference type="PROSITE" id="PS50949"/>
    </source>
</evidence>
<dbReference type="RefSeq" id="WP_093271949.1">
    <property type="nucleotide sequence ID" value="NZ_FNOK01000036.1"/>
</dbReference>
<dbReference type="InterPro" id="IPR036390">
    <property type="entry name" value="WH_DNA-bd_sf"/>
</dbReference>
<dbReference type="InterPro" id="IPR050679">
    <property type="entry name" value="Bact_HTH_transcr_reg"/>
</dbReference>
<protein>
    <submittedName>
        <fullName evidence="5">GntR family transcriptional regulator</fullName>
    </submittedName>
</protein>
<dbReference type="InterPro" id="IPR028978">
    <property type="entry name" value="Chorismate_lyase_/UTRA_dom_sf"/>
</dbReference>
<evidence type="ECO:0000313" key="6">
    <source>
        <dbReference type="Proteomes" id="UP000199529"/>
    </source>
</evidence>
<evidence type="ECO:0000313" key="5">
    <source>
        <dbReference type="EMBL" id="SDY81241.1"/>
    </source>
</evidence>
<accession>A0A1H3MX42</accession>
<dbReference type="Gene3D" id="3.40.1410.10">
    <property type="entry name" value="Chorismate lyase-like"/>
    <property type="match status" value="1"/>
</dbReference>
<keyword evidence="2" id="KW-0238">DNA-binding</keyword>
<dbReference type="PANTHER" id="PTHR44846:SF1">
    <property type="entry name" value="MANNOSYL-D-GLYCERATE TRANSPORT_METABOLISM SYSTEM REPRESSOR MNGR-RELATED"/>
    <property type="match status" value="1"/>
</dbReference>
<dbReference type="InterPro" id="IPR011663">
    <property type="entry name" value="UTRA"/>
</dbReference>
<sequence>MTEADTSRISRDAPEPLHVQIAAVFRDDILGGQWPAHYKLPPEPALAEQLGVSRGTLRKALAVLIEEGLLRQTRGRGTFVTAGVLEPRIAQRLHSLSEDFRAQGFALDVQVIGARLEGLQMTVQALLGAPPGTPGLKLVRIFRGAQGPLAYLVNWVRADLCPGIEKVDFERHSLFDVLEESYGLPVAEGRRTFSAEPAREDVAEALEVPAGTPLLYLEQVTYTRDGQAVEYSDVWINSTAVKVTSLLTR</sequence>
<dbReference type="SUPFAM" id="SSF64288">
    <property type="entry name" value="Chorismate lyase-like"/>
    <property type="match status" value="1"/>
</dbReference>
<evidence type="ECO:0000256" key="3">
    <source>
        <dbReference type="ARBA" id="ARBA00023163"/>
    </source>
</evidence>
<dbReference type="SMART" id="SM00345">
    <property type="entry name" value="HTH_GNTR"/>
    <property type="match status" value="1"/>
</dbReference>
<dbReference type="SMART" id="SM00866">
    <property type="entry name" value="UTRA"/>
    <property type="match status" value="1"/>
</dbReference>
<evidence type="ECO:0000256" key="2">
    <source>
        <dbReference type="ARBA" id="ARBA00023125"/>
    </source>
</evidence>
<gene>
    <name evidence="5" type="ORF">SAMN05216215_10366</name>
</gene>
<dbReference type="SUPFAM" id="SSF46785">
    <property type="entry name" value="Winged helix' DNA-binding domain"/>
    <property type="match status" value="1"/>
</dbReference>
<dbReference type="STRING" id="418495.SAMN05216215_10366"/>
<dbReference type="InterPro" id="IPR000524">
    <property type="entry name" value="Tscrpt_reg_HTH_GntR"/>
</dbReference>
<dbReference type="PANTHER" id="PTHR44846">
    <property type="entry name" value="MANNOSYL-D-GLYCERATE TRANSPORT/METABOLISM SYSTEM REPRESSOR MNGR-RELATED"/>
    <property type="match status" value="1"/>
</dbReference>
<dbReference type="Pfam" id="PF00392">
    <property type="entry name" value="GntR"/>
    <property type="match status" value="1"/>
</dbReference>
<dbReference type="PRINTS" id="PR00035">
    <property type="entry name" value="HTHGNTR"/>
</dbReference>
<dbReference type="GO" id="GO:0003700">
    <property type="term" value="F:DNA-binding transcription factor activity"/>
    <property type="evidence" value="ECO:0007669"/>
    <property type="project" value="InterPro"/>
</dbReference>
<dbReference type="CDD" id="cd07377">
    <property type="entry name" value="WHTH_GntR"/>
    <property type="match status" value="1"/>
</dbReference>
<dbReference type="Proteomes" id="UP000199529">
    <property type="component" value="Unassembled WGS sequence"/>
</dbReference>
<reference evidence="6" key="1">
    <citation type="submission" date="2016-10" db="EMBL/GenBank/DDBJ databases">
        <authorList>
            <person name="Varghese N."/>
            <person name="Submissions S."/>
        </authorList>
    </citation>
    <scope>NUCLEOTIDE SEQUENCE [LARGE SCALE GENOMIC DNA]</scope>
    <source>
        <strain evidence="6">CGMCC 4.3530</strain>
    </source>
</reference>
<organism evidence="5 6">
    <name type="scientific">Saccharopolyspora shandongensis</name>
    <dbReference type="NCBI Taxonomy" id="418495"/>
    <lineage>
        <taxon>Bacteria</taxon>
        <taxon>Bacillati</taxon>
        <taxon>Actinomycetota</taxon>
        <taxon>Actinomycetes</taxon>
        <taxon>Pseudonocardiales</taxon>
        <taxon>Pseudonocardiaceae</taxon>
        <taxon>Saccharopolyspora</taxon>
    </lineage>
</organism>
<dbReference type="PROSITE" id="PS50949">
    <property type="entry name" value="HTH_GNTR"/>
    <property type="match status" value="1"/>
</dbReference>
<dbReference type="EMBL" id="FNOK01000036">
    <property type="protein sequence ID" value="SDY81241.1"/>
    <property type="molecule type" value="Genomic_DNA"/>
</dbReference>
<keyword evidence="6" id="KW-1185">Reference proteome</keyword>
<proteinExistence type="predicted"/>
<dbReference type="InterPro" id="IPR036388">
    <property type="entry name" value="WH-like_DNA-bd_sf"/>
</dbReference>
<dbReference type="Pfam" id="PF07702">
    <property type="entry name" value="UTRA"/>
    <property type="match status" value="1"/>
</dbReference>
<dbReference type="GO" id="GO:0003677">
    <property type="term" value="F:DNA binding"/>
    <property type="evidence" value="ECO:0007669"/>
    <property type="project" value="UniProtKB-KW"/>
</dbReference>
<keyword evidence="1" id="KW-0805">Transcription regulation</keyword>
<name>A0A1H3MX42_9PSEU</name>
<evidence type="ECO:0000256" key="1">
    <source>
        <dbReference type="ARBA" id="ARBA00023015"/>
    </source>
</evidence>